<accession>A0ABT2EKW8</accession>
<reference evidence="1 2" key="1">
    <citation type="submission" date="2022-08" db="EMBL/GenBank/DDBJ databases">
        <title>Bacterial and archaeal communities from various locations to study Microbial Dark Matter (Phase II).</title>
        <authorList>
            <person name="Stepanauskas R."/>
        </authorList>
    </citation>
    <scope>NUCLEOTIDE SEQUENCE [LARGE SCALE GENOMIC DNA]</scope>
    <source>
        <strain evidence="1 2">PD1</strain>
    </source>
</reference>
<evidence type="ECO:0000313" key="1">
    <source>
        <dbReference type="EMBL" id="MCS3918131.1"/>
    </source>
</evidence>
<evidence type="ECO:0000313" key="2">
    <source>
        <dbReference type="Proteomes" id="UP001204798"/>
    </source>
</evidence>
<proteinExistence type="predicted"/>
<sequence>MGFSDSVAVSPVANRQSPFAAVLARQEPRPPMFLVTRPASLVPFSCVFKAFSAQDFEGGD</sequence>
<dbReference type="RefSeq" id="WP_259093583.1">
    <property type="nucleotide sequence ID" value="NZ_CP130454.1"/>
</dbReference>
<gene>
    <name evidence="1" type="ORF">M2350_000528</name>
</gene>
<name>A0ABT2EKW8_9BACT</name>
<comment type="caution">
    <text evidence="1">The sequence shown here is derived from an EMBL/GenBank/DDBJ whole genome shotgun (WGS) entry which is preliminary data.</text>
</comment>
<dbReference type="Proteomes" id="UP001204798">
    <property type="component" value="Unassembled WGS sequence"/>
</dbReference>
<dbReference type="EMBL" id="JANUCP010000001">
    <property type="protein sequence ID" value="MCS3918131.1"/>
    <property type="molecule type" value="Genomic_DNA"/>
</dbReference>
<organism evidence="1 2">
    <name type="scientific">Candidatus Fervidibacter sacchari</name>
    <dbReference type="NCBI Taxonomy" id="1448929"/>
    <lineage>
        <taxon>Bacteria</taxon>
        <taxon>Candidatus Fervidibacterota</taxon>
        <taxon>Candidatus Fervidibacter</taxon>
    </lineage>
</organism>
<protein>
    <submittedName>
        <fullName evidence="1">Uncharacterized protein</fullName>
    </submittedName>
</protein>
<keyword evidence="2" id="KW-1185">Reference proteome</keyword>